<protein>
    <submittedName>
        <fullName evidence="3">Uncharacterized protein YndB with AHSA1/START domain</fullName>
    </submittedName>
</protein>
<comment type="caution">
    <text evidence="3">The sequence shown here is derived from an EMBL/GenBank/DDBJ whole genome shotgun (WGS) entry which is preliminary data.</text>
</comment>
<dbReference type="Pfam" id="PF08327">
    <property type="entry name" value="AHSA1"/>
    <property type="match status" value="1"/>
</dbReference>
<dbReference type="InterPro" id="IPR023393">
    <property type="entry name" value="START-like_dom_sf"/>
</dbReference>
<feature type="domain" description="Activator of Hsp90 ATPase homologue 1/2-like C-terminal" evidence="2">
    <location>
        <begin position="11"/>
        <end position="132"/>
    </location>
</feature>
<evidence type="ECO:0000256" key="1">
    <source>
        <dbReference type="ARBA" id="ARBA00006817"/>
    </source>
</evidence>
<dbReference type="InterPro" id="IPR013538">
    <property type="entry name" value="ASHA1/2-like_C"/>
</dbReference>
<gene>
    <name evidence="3" type="ORF">EC844_101325</name>
</gene>
<proteinExistence type="inferred from homology"/>
<sequence>MDQITVETMVRAPIEFVWHSYIHPQDLEQWNRASPDWETIDAKTDFRVGGEFSHRMQAKDGSMGFDFAGVYTEINPHHLIEYRFGDRHAKVEFIDQDHAVTVRVSFEPETVYSEEQQQLGWQAILDNFSRYTEQKYVTDVL</sequence>
<dbReference type="SUPFAM" id="SSF55961">
    <property type="entry name" value="Bet v1-like"/>
    <property type="match status" value="1"/>
</dbReference>
<name>A0A4R1Y1R8_ACICA</name>
<keyword evidence="4" id="KW-1185">Reference proteome</keyword>
<comment type="similarity">
    <text evidence="1">Belongs to the AHA1 family.</text>
</comment>
<dbReference type="OrthoDB" id="2313602at2"/>
<evidence type="ECO:0000313" key="3">
    <source>
        <dbReference type="EMBL" id="TCM71044.1"/>
    </source>
</evidence>
<accession>A0A4R1Y1R8</accession>
<evidence type="ECO:0000313" key="4">
    <source>
        <dbReference type="Proteomes" id="UP000294963"/>
    </source>
</evidence>
<dbReference type="Proteomes" id="UP000294963">
    <property type="component" value="Unassembled WGS sequence"/>
</dbReference>
<dbReference type="AlphaFoldDB" id="A0A4R1Y1R8"/>
<organism evidence="3 4">
    <name type="scientific">Acinetobacter calcoaceticus</name>
    <dbReference type="NCBI Taxonomy" id="471"/>
    <lineage>
        <taxon>Bacteria</taxon>
        <taxon>Pseudomonadati</taxon>
        <taxon>Pseudomonadota</taxon>
        <taxon>Gammaproteobacteria</taxon>
        <taxon>Moraxellales</taxon>
        <taxon>Moraxellaceae</taxon>
        <taxon>Acinetobacter</taxon>
        <taxon>Acinetobacter calcoaceticus/baumannii complex</taxon>
    </lineage>
</organism>
<evidence type="ECO:0000259" key="2">
    <source>
        <dbReference type="Pfam" id="PF08327"/>
    </source>
</evidence>
<dbReference type="Gene3D" id="3.30.530.20">
    <property type="match status" value="1"/>
</dbReference>
<dbReference type="EMBL" id="SLVJ01000001">
    <property type="protein sequence ID" value="TCM71044.1"/>
    <property type="molecule type" value="Genomic_DNA"/>
</dbReference>
<reference evidence="3 4" key="1">
    <citation type="submission" date="2019-03" db="EMBL/GenBank/DDBJ databases">
        <title>Genomic analyses of the natural microbiome of Caenorhabditis elegans.</title>
        <authorList>
            <person name="Samuel B."/>
        </authorList>
    </citation>
    <scope>NUCLEOTIDE SEQUENCE [LARGE SCALE GENOMIC DNA]</scope>
    <source>
        <strain evidence="3 4">JUb89</strain>
    </source>
</reference>